<dbReference type="EMBL" id="JAAKFY010000014">
    <property type="protein sequence ID" value="KAF3845873.1"/>
    <property type="molecule type" value="Genomic_DNA"/>
</dbReference>
<proteinExistence type="inferred from homology"/>
<dbReference type="AlphaFoldDB" id="A0A7J5Y9M9"/>
<accession>A0A7J5Y9M9</accession>
<protein>
    <recommendedName>
        <fullName evidence="5">Nuclear protein 1</fullName>
    </recommendedName>
</protein>
<dbReference type="GO" id="GO:0005634">
    <property type="term" value="C:nucleus"/>
    <property type="evidence" value="ECO:0007669"/>
    <property type="project" value="TreeGrafter"/>
</dbReference>
<dbReference type="PANTHER" id="PTHR17149:SF6">
    <property type="entry name" value="NUCLEAR PROTEIN 1"/>
    <property type="match status" value="1"/>
</dbReference>
<dbReference type="GO" id="GO:0008285">
    <property type="term" value="P:negative regulation of cell population proliferation"/>
    <property type="evidence" value="ECO:0007669"/>
    <property type="project" value="TreeGrafter"/>
</dbReference>
<comment type="similarity">
    <text evidence="1">Belongs to the NUPR family.</text>
</comment>
<sequence length="214" mass="23535">MNVDKLHGVGVRSPALCLSICFGCGVQSSELGAFDKLSFSPRETNMSHVDVKNLKPSTFEEENYDEYEYYNLSDKYTDSSARKGRTKKEASDNTNRHSPSGHERKIVVKLQNTEKKAKETLGRLFPDPDHDGPAATERDDETAGSDLKVHLNVKKKSLQMFQMFRLQLLSLLGVVEHPAPPPPPRGGVAAAPCADHDGANVMVGVTSVVFNGFF</sequence>
<evidence type="ECO:0008006" key="5">
    <source>
        <dbReference type="Google" id="ProtNLM"/>
    </source>
</evidence>
<dbReference type="InterPro" id="IPR018792">
    <property type="entry name" value="NUPR1-like"/>
</dbReference>
<evidence type="ECO:0000256" key="1">
    <source>
        <dbReference type="ARBA" id="ARBA00009380"/>
    </source>
</evidence>
<dbReference type="Proteomes" id="UP000518266">
    <property type="component" value="Unassembled WGS sequence"/>
</dbReference>
<evidence type="ECO:0000256" key="2">
    <source>
        <dbReference type="SAM" id="MobiDB-lite"/>
    </source>
</evidence>
<evidence type="ECO:0000313" key="3">
    <source>
        <dbReference type="EMBL" id="KAF3845873.1"/>
    </source>
</evidence>
<feature type="compositionally biased region" description="Basic and acidic residues" evidence="2">
    <location>
        <begin position="79"/>
        <end position="132"/>
    </location>
</feature>
<dbReference type="GO" id="GO:0045786">
    <property type="term" value="P:negative regulation of cell cycle"/>
    <property type="evidence" value="ECO:0007669"/>
    <property type="project" value="TreeGrafter"/>
</dbReference>
<dbReference type="GO" id="GO:0006357">
    <property type="term" value="P:regulation of transcription by RNA polymerase II"/>
    <property type="evidence" value="ECO:0007669"/>
    <property type="project" value="TreeGrafter"/>
</dbReference>
<comment type="caution">
    <text evidence="3">The sequence shown here is derived from an EMBL/GenBank/DDBJ whole genome shotgun (WGS) entry which is preliminary data.</text>
</comment>
<feature type="region of interest" description="Disordered" evidence="2">
    <location>
        <begin position="79"/>
        <end position="143"/>
    </location>
</feature>
<gene>
    <name evidence="3" type="ORF">F7725_002951</name>
</gene>
<reference evidence="3 4" key="1">
    <citation type="submission" date="2020-03" db="EMBL/GenBank/DDBJ databases">
        <title>Dissostichus mawsoni Genome sequencing and assembly.</title>
        <authorList>
            <person name="Park H."/>
        </authorList>
    </citation>
    <scope>NUCLEOTIDE SEQUENCE [LARGE SCALE GENOMIC DNA]</scope>
    <source>
        <strain evidence="3">DM0001</strain>
        <tissue evidence="3">Muscle</tissue>
    </source>
</reference>
<dbReference type="Pfam" id="PF10195">
    <property type="entry name" value="Phospho_p8"/>
    <property type="match status" value="1"/>
</dbReference>
<dbReference type="OrthoDB" id="10030453at2759"/>
<dbReference type="PANTHER" id="PTHR17149">
    <property type="entry name" value="NUCLEAR PROTEIN 1 AND 2"/>
    <property type="match status" value="1"/>
</dbReference>
<organism evidence="3 4">
    <name type="scientific">Dissostichus mawsoni</name>
    <name type="common">Antarctic cod</name>
    <dbReference type="NCBI Taxonomy" id="36200"/>
    <lineage>
        <taxon>Eukaryota</taxon>
        <taxon>Metazoa</taxon>
        <taxon>Chordata</taxon>
        <taxon>Craniata</taxon>
        <taxon>Vertebrata</taxon>
        <taxon>Euteleostomi</taxon>
        <taxon>Actinopterygii</taxon>
        <taxon>Neopterygii</taxon>
        <taxon>Teleostei</taxon>
        <taxon>Neoteleostei</taxon>
        <taxon>Acanthomorphata</taxon>
        <taxon>Eupercaria</taxon>
        <taxon>Perciformes</taxon>
        <taxon>Notothenioidei</taxon>
        <taxon>Nototheniidae</taxon>
        <taxon>Dissostichus</taxon>
    </lineage>
</organism>
<name>A0A7J5Y9M9_DISMA</name>
<evidence type="ECO:0000313" key="4">
    <source>
        <dbReference type="Proteomes" id="UP000518266"/>
    </source>
</evidence>
<keyword evidence="4" id="KW-1185">Reference proteome</keyword>